<keyword evidence="6" id="KW-0812">Transmembrane</keyword>
<feature type="binding site" description="axial binding residue" evidence="13">
    <location>
        <position position="407"/>
    </location>
    <ligand>
        <name>heme</name>
        <dbReference type="ChEBI" id="CHEBI:30413"/>
    </ligand>
    <ligandPart>
        <name>Fe</name>
        <dbReference type="ChEBI" id="CHEBI:18248"/>
    </ligandPart>
</feature>
<evidence type="ECO:0000256" key="10">
    <source>
        <dbReference type="ARBA" id="ARBA00023004"/>
    </source>
</evidence>
<dbReference type="EMBL" id="JAGPNK010000011">
    <property type="protein sequence ID" value="KAH7311269.1"/>
    <property type="molecule type" value="Genomic_DNA"/>
</dbReference>
<keyword evidence="11" id="KW-0503">Monooxygenase</keyword>
<evidence type="ECO:0000256" key="5">
    <source>
        <dbReference type="ARBA" id="ARBA00022617"/>
    </source>
</evidence>
<protein>
    <submittedName>
        <fullName evidence="14">Cytochrome P450</fullName>
    </submittedName>
</protein>
<keyword evidence="8" id="KW-1133">Transmembrane helix</keyword>
<dbReference type="PANTHER" id="PTHR46206:SF5">
    <property type="entry name" value="P450, PUTATIVE (EUROFUNG)-RELATED"/>
    <property type="match status" value="1"/>
</dbReference>
<comment type="subcellular location">
    <subcellularLocation>
        <location evidence="2">Membrane</location>
    </subcellularLocation>
</comment>
<dbReference type="GO" id="GO:0005506">
    <property type="term" value="F:iron ion binding"/>
    <property type="evidence" value="ECO:0007669"/>
    <property type="project" value="InterPro"/>
</dbReference>
<evidence type="ECO:0000256" key="4">
    <source>
        <dbReference type="ARBA" id="ARBA00010617"/>
    </source>
</evidence>
<keyword evidence="7 13" id="KW-0479">Metal-binding</keyword>
<dbReference type="GO" id="GO:0004497">
    <property type="term" value="F:monooxygenase activity"/>
    <property type="evidence" value="ECO:0007669"/>
    <property type="project" value="UniProtKB-KW"/>
</dbReference>
<evidence type="ECO:0000256" key="6">
    <source>
        <dbReference type="ARBA" id="ARBA00022692"/>
    </source>
</evidence>
<evidence type="ECO:0000256" key="3">
    <source>
        <dbReference type="ARBA" id="ARBA00004685"/>
    </source>
</evidence>
<comment type="caution">
    <text evidence="14">The sequence shown here is derived from an EMBL/GenBank/DDBJ whole genome shotgun (WGS) entry which is preliminary data.</text>
</comment>
<dbReference type="InterPro" id="IPR001128">
    <property type="entry name" value="Cyt_P450"/>
</dbReference>
<sequence>MGRKHSNGNPFRVNAPDVGMTFVSSPKHIKEADHAADDVLSLNGAAKHMLQPVYTMNGFNWLDRRGVEGVGFVRTLRTLLTNPLPDPLPDLGLLARMKWTEMLVMQPNMEGAVHAPIYPMVVKLVVLLNARSLFGEDLIKDPKFMTSALGFVEETLVNAEIVKLLPSPLARLVGSLLSRCLSSHKTFFARLLPAAEQRLLENDMKQIIARLLTNVYWSKTNCIQWIIDTAPKGSNQWSAERVIYELMAIWFGSVHILSTTIVYVLQDLCLHPEYMEPIRNELETSYTEFERTGKGLPLLDSFIKESSRITPVESMSVRRQALQPFELSTGARVDTGQWICAPSGAINTSPDYYTSPTEFSGFRFVEPSPLDHDSVTKVASTIKQPKPSKLTDVDHSFLMWGIGRMACPGRFYAAAFMKVVISQLILKYDFDLVQPGAPRWISWRVARIPRPWTKMAFRPRE</sequence>
<name>A0A8K0SJB7_9HYPO</name>
<evidence type="ECO:0000313" key="15">
    <source>
        <dbReference type="Proteomes" id="UP000813444"/>
    </source>
</evidence>
<dbReference type="CDD" id="cd11041">
    <property type="entry name" value="CYP503A1-like"/>
    <property type="match status" value="1"/>
</dbReference>
<dbReference type="GO" id="GO:0016705">
    <property type="term" value="F:oxidoreductase activity, acting on paired donors, with incorporation or reduction of molecular oxygen"/>
    <property type="evidence" value="ECO:0007669"/>
    <property type="project" value="InterPro"/>
</dbReference>
<comment type="cofactor">
    <cofactor evidence="1 13">
        <name>heme</name>
        <dbReference type="ChEBI" id="CHEBI:30413"/>
    </cofactor>
</comment>
<dbReference type="SUPFAM" id="SSF48264">
    <property type="entry name" value="Cytochrome P450"/>
    <property type="match status" value="1"/>
</dbReference>
<gene>
    <name evidence="14" type="ORF">B0I35DRAFT_488596</name>
</gene>
<dbReference type="GO" id="GO:0016020">
    <property type="term" value="C:membrane"/>
    <property type="evidence" value="ECO:0007669"/>
    <property type="project" value="UniProtKB-SubCell"/>
</dbReference>
<dbReference type="OrthoDB" id="1844152at2759"/>
<dbReference type="Gene3D" id="1.10.630.10">
    <property type="entry name" value="Cytochrome P450"/>
    <property type="match status" value="1"/>
</dbReference>
<reference evidence="14" key="1">
    <citation type="journal article" date="2021" name="Nat. Commun.">
        <title>Genetic determinants of endophytism in the Arabidopsis root mycobiome.</title>
        <authorList>
            <person name="Mesny F."/>
            <person name="Miyauchi S."/>
            <person name="Thiergart T."/>
            <person name="Pickel B."/>
            <person name="Atanasova L."/>
            <person name="Karlsson M."/>
            <person name="Huettel B."/>
            <person name="Barry K.W."/>
            <person name="Haridas S."/>
            <person name="Chen C."/>
            <person name="Bauer D."/>
            <person name="Andreopoulos W."/>
            <person name="Pangilinan J."/>
            <person name="LaButti K."/>
            <person name="Riley R."/>
            <person name="Lipzen A."/>
            <person name="Clum A."/>
            <person name="Drula E."/>
            <person name="Henrissat B."/>
            <person name="Kohler A."/>
            <person name="Grigoriev I.V."/>
            <person name="Martin F.M."/>
            <person name="Hacquard S."/>
        </authorList>
    </citation>
    <scope>NUCLEOTIDE SEQUENCE</scope>
    <source>
        <strain evidence="14">MPI-CAGE-CH-0235</strain>
    </source>
</reference>
<dbReference type="PRINTS" id="PR00465">
    <property type="entry name" value="EP450IV"/>
</dbReference>
<keyword evidence="10 13" id="KW-0408">Iron</keyword>
<dbReference type="GO" id="GO:0020037">
    <property type="term" value="F:heme binding"/>
    <property type="evidence" value="ECO:0007669"/>
    <property type="project" value="InterPro"/>
</dbReference>
<keyword evidence="12" id="KW-0472">Membrane</keyword>
<evidence type="ECO:0000256" key="8">
    <source>
        <dbReference type="ARBA" id="ARBA00022989"/>
    </source>
</evidence>
<keyword evidence="5 13" id="KW-0349">Heme</keyword>
<dbReference type="PANTHER" id="PTHR46206">
    <property type="entry name" value="CYTOCHROME P450"/>
    <property type="match status" value="1"/>
</dbReference>
<evidence type="ECO:0000256" key="13">
    <source>
        <dbReference type="PIRSR" id="PIRSR602403-1"/>
    </source>
</evidence>
<evidence type="ECO:0000256" key="2">
    <source>
        <dbReference type="ARBA" id="ARBA00004370"/>
    </source>
</evidence>
<evidence type="ECO:0000256" key="12">
    <source>
        <dbReference type="ARBA" id="ARBA00023136"/>
    </source>
</evidence>
<evidence type="ECO:0000256" key="11">
    <source>
        <dbReference type="ARBA" id="ARBA00023033"/>
    </source>
</evidence>
<organism evidence="14 15">
    <name type="scientific">Stachybotrys elegans</name>
    <dbReference type="NCBI Taxonomy" id="80388"/>
    <lineage>
        <taxon>Eukaryota</taxon>
        <taxon>Fungi</taxon>
        <taxon>Dikarya</taxon>
        <taxon>Ascomycota</taxon>
        <taxon>Pezizomycotina</taxon>
        <taxon>Sordariomycetes</taxon>
        <taxon>Hypocreomycetidae</taxon>
        <taxon>Hypocreales</taxon>
        <taxon>Stachybotryaceae</taxon>
        <taxon>Stachybotrys</taxon>
    </lineage>
</organism>
<dbReference type="Proteomes" id="UP000813444">
    <property type="component" value="Unassembled WGS sequence"/>
</dbReference>
<keyword evidence="15" id="KW-1185">Reference proteome</keyword>
<accession>A0A8K0SJB7</accession>
<evidence type="ECO:0000256" key="9">
    <source>
        <dbReference type="ARBA" id="ARBA00023002"/>
    </source>
</evidence>
<proteinExistence type="inferred from homology"/>
<comment type="similarity">
    <text evidence="4">Belongs to the cytochrome P450 family.</text>
</comment>
<keyword evidence="9" id="KW-0560">Oxidoreductase</keyword>
<dbReference type="Pfam" id="PF00067">
    <property type="entry name" value="p450"/>
    <property type="match status" value="1"/>
</dbReference>
<dbReference type="AlphaFoldDB" id="A0A8K0SJB7"/>
<evidence type="ECO:0000256" key="1">
    <source>
        <dbReference type="ARBA" id="ARBA00001971"/>
    </source>
</evidence>
<comment type="pathway">
    <text evidence="3">Mycotoxin biosynthesis.</text>
</comment>
<evidence type="ECO:0000256" key="7">
    <source>
        <dbReference type="ARBA" id="ARBA00022723"/>
    </source>
</evidence>
<dbReference type="InterPro" id="IPR002403">
    <property type="entry name" value="Cyt_P450_E_grp-IV"/>
</dbReference>
<dbReference type="InterPro" id="IPR036396">
    <property type="entry name" value="Cyt_P450_sf"/>
</dbReference>
<evidence type="ECO:0000313" key="14">
    <source>
        <dbReference type="EMBL" id="KAH7311269.1"/>
    </source>
</evidence>